<keyword evidence="3" id="KW-1185">Reference proteome</keyword>
<dbReference type="OrthoDB" id="9965195at2"/>
<keyword evidence="1" id="KW-0472">Membrane</keyword>
<dbReference type="EMBL" id="VHSF01000001">
    <property type="protein sequence ID" value="TRO66801.1"/>
    <property type="molecule type" value="Genomic_DNA"/>
</dbReference>
<accession>A0A550I768</accession>
<reference evidence="2 3" key="1">
    <citation type="submission" date="2019-06" db="EMBL/GenBank/DDBJ databases">
        <title>Gramella sabulilitoris sp. nov., isolated from a marine sand.</title>
        <authorList>
            <person name="Yoon J.-H."/>
        </authorList>
    </citation>
    <scope>NUCLEOTIDE SEQUENCE [LARGE SCALE GENOMIC DNA]</scope>
    <source>
        <strain evidence="2 3">HSMS-1</strain>
    </source>
</reference>
<keyword evidence="1" id="KW-1133">Transmembrane helix</keyword>
<dbReference type="Proteomes" id="UP000315131">
    <property type="component" value="Unassembled WGS sequence"/>
</dbReference>
<evidence type="ECO:0000256" key="1">
    <source>
        <dbReference type="SAM" id="Phobius"/>
    </source>
</evidence>
<dbReference type="RefSeq" id="WP_143409580.1">
    <property type="nucleotide sequence ID" value="NZ_VHSF01000001.1"/>
</dbReference>
<name>A0A550I768_9FLAO</name>
<feature type="transmembrane region" description="Helical" evidence="1">
    <location>
        <begin position="154"/>
        <end position="171"/>
    </location>
</feature>
<evidence type="ECO:0000313" key="3">
    <source>
        <dbReference type="Proteomes" id="UP000315131"/>
    </source>
</evidence>
<gene>
    <name evidence="2" type="ORF">FGM01_02605</name>
</gene>
<keyword evidence="1" id="KW-0812">Transmembrane</keyword>
<proteinExistence type="predicted"/>
<organism evidence="2 3">
    <name type="scientific">Christiangramia sabulilitoris</name>
    <dbReference type="NCBI Taxonomy" id="2583991"/>
    <lineage>
        <taxon>Bacteria</taxon>
        <taxon>Pseudomonadati</taxon>
        <taxon>Bacteroidota</taxon>
        <taxon>Flavobacteriia</taxon>
        <taxon>Flavobacteriales</taxon>
        <taxon>Flavobacteriaceae</taxon>
        <taxon>Christiangramia</taxon>
    </lineage>
</organism>
<comment type="caution">
    <text evidence="2">The sequence shown here is derived from an EMBL/GenBank/DDBJ whole genome shotgun (WGS) entry which is preliminary data.</text>
</comment>
<dbReference type="AlphaFoldDB" id="A0A550I768"/>
<protein>
    <submittedName>
        <fullName evidence="2">Uncharacterized protein</fullName>
    </submittedName>
</protein>
<sequence length="183" mass="21683">MGTIVKVSFVKKNKLTEKELNKNILEEFNHTKEIHGRNNKLIHHKSISNFIDHLVHKTENPSTKNNKSNREELGRIRKKELLNDYLVNLNKNPKIDEEISKEYFHDFIQPLGNYMSSYYGFTLVGNGVTKLILLIIITISLVIDYSIYFLTEKIIYFTILSVVIFIVRRILKFKQRKIFGYRY</sequence>
<evidence type="ECO:0000313" key="2">
    <source>
        <dbReference type="EMBL" id="TRO66801.1"/>
    </source>
</evidence>